<keyword evidence="5" id="KW-0460">Magnesium</keyword>
<comment type="subcellular location">
    <subcellularLocation>
        <location evidence="1">Membrane</location>
        <topology evidence="1">Multi-pass membrane protein</topology>
    </subcellularLocation>
</comment>
<evidence type="ECO:0000256" key="6">
    <source>
        <dbReference type="ARBA" id="ARBA00022989"/>
    </source>
</evidence>
<organism evidence="11 12">
    <name type="scientific">Usitatibacter rugosus</name>
    <dbReference type="NCBI Taxonomy" id="2732067"/>
    <lineage>
        <taxon>Bacteria</taxon>
        <taxon>Pseudomonadati</taxon>
        <taxon>Pseudomonadota</taxon>
        <taxon>Betaproteobacteria</taxon>
        <taxon>Nitrosomonadales</taxon>
        <taxon>Usitatibacteraceae</taxon>
        <taxon>Usitatibacter</taxon>
    </lineage>
</organism>
<feature type="domain" description="CBS" evidence="10">
    <location>
        <begin position="95"/>
        <end position="157"/>
    </location>
</feature>
<dbReference type="InterPro" id="IPR046342">
    <property type="entry name" value="CBS_dom_sf"/>
</dbReference>
<evidence type="ECO:0000256" key="8">
    <source>
        <dbReference type="PROSITE-ProRule" id="PRU00703"/>
    </source>
</evidence>
<gene>
    <name evidence="11" type="primary">mgtE</name>
    <name evidence="11" type="ORF">DSM104443_03572</name>
</gene>
<dbReference type="SUPFAM" id="SSF161093">
    <property type="entry name" value="MgtE membrane domain-like"/>
    <property type="match status" value="1"/>
</dbReference>
<feature type="transmembrane region" description="Helical" evidence="9">
    <location>
        <begin position="314"/>
        <end position="335"/>
    </location>
</feature>
<dbReference type="SUPFAM" id="SSF158791">
    <property type="entry name" value="MgtE N-terminal domain-like"/>
    <property type="match status" value="1"/>
</dbReference>
<evidence type="ECO:0000256" key="2">
    <source>
        <dbReference type="ARBA" id="ARBA00009749"/>
    </source>
</evidence>
<dbReference type="SMART" id="SM00116">
    <property type="entry name" value="CBS"/>
    <property type="match status" value="2"/>
</dbReference>
<dbReference type="Gene3D" id="3.10.580.10">
    <property type="entry name" value="CBS-domain"/>
    <property type="match status" value="1"/>
</dbReference>
<dbReference type="EMBL" id="CP053069">
    <property type="protein sequence ID" value="QJR12486.1"/>
    <property type="molecule type" value="Genomic_DNA"/>
</dbReference>
<sequence length="409" mass="43046">MTATVSTPHDASARAALIAELKASAPHEAALRLGVEPPARAAEVLGEMNPSMAQDILDALDTEARSRIAMAAPRDLAEQWARNTTYPEGSIGRLMDPPHATFRPETTVGQAIEMLRSLVRTALITYGYVTDSDGRLLGLVTMRDLLFNDRANRLGDVMLKDPFALHPTLDVSDAMRLTLNRHFPVYPVTDEAGRLVGLVRGSVIFEEEAFEIAAQPGAMVGVEKEERIATPLFGSFKFRHPWLLINLVTAFAAGGVVAMFQGTVDKLVILATFLPVLAGQSGNTGCQALAVTVRGITLGEIKPGGAMKLVAKEFFLGMANGAVTGVLTGIAMYILAESQGSPHAALLGVVVCFAMMGSCAISGISGAIVPLTLKRLGADPATASSIVVTTATDVASMGLLLGLASLVIR</sequence>
<name>A0A6M4GZ18_9PROT</name>
<dbReference type="PANTHER" id="PTHR43773:SF1">
    <property type="entry name" value="MAGNESIUM TRANSPORTER MGTE"/>
    <property type="match status" value="1"/>
</dbReference>
<evidence type="ECO:0000256" key="5">
    <source>
        <dbReference type="ARBA" id="ARBA00022842"/>
    </source>
</evidence>
<feature type="transmembrane region" description="Helical" evidence="9">
    <location>
        <begin position="385"/>
        <end position="408"/>
    </location>
</feature>
<dbReference type="AlphaFoldDB" id="A0A6M4GZ18"/>
<dbReference type="PANTHER" id="PTHR43773">
    <property type="entry name" value="MAGNESIUM TRANSPORTER MGTE"/>
    <property type="match status" value="1"/>
</dbReference>
<keyword evidence="3" id="KW-0813">Transport</keyword>
<dbReference type="CDD" id="cd04606">
    <property type="entry name" value="CBS_pair_Mg_transporter"/>
    <property type="match status" value="1"/>
</dbReference>
<reference evidence="11 12" key="1">
    <citation type="submission" date="2020-04" db="EMBL/GenBank/DDBJ databases">
        <title>Usitatibacter rugosus gen. nov., sp. nov. and Usitatibacter palustris sp. nov., novel members of Usitatibacteraceae fam. nov. within the order Nitrosomonadales isolated from soil.</title>
        <authorList>
            <person name="Huber K.J."/>
            <person name="Neumann-Schaal M."/>
            <person name="Geppert A."/>
            <person name="Luckner M."/>
            <person name="Wanner G."/>
            <person name="Overmann J."/>
        </authorList>
    </citation>
    <scope>NUCLEOTIDE SEQUENCE [LARGE SCALE GENOMIC DNA]</scope>
    <source>
        <strain evidence="11 12">0125_3</strain>
    </source>
</reference>
<evidence type="ECO:0000259" key="10">
    <source>
        <dbReference type="PROSITE" id="PS51371"/>
    </source>
</evidence>
<dbReference type="Pfam" id="PF00571">
    <property type="entry name" value="CBS"/>
    <property type="match status" value="2"/>
</dbReference>
<feature type="transmembrane region" description="Helical" evidence="9">
    <location>
        <begin position="242"/>
        <end position="261"/>
    </location>
</feature>
<accession>A0A6M4GZ18</accession>
<dbReference type="Proteomes" id="UP000501534">
    <property type="component" value="Chromosome"/>
</dbReference>
<dbReference type="InterPro" id="IPR006667">
    <property type="entry name" value="SLC41_membr_dom"/>
</dbReference>
<evidence type="ECO:0000256" key="4">
    <source>
        <dbReference type="ARBA" id="ARBA00022692"/>
    </source>
</evidence>
<protein>
    <submittedName>
        <fullName evidence="11">Magnesium transporter MgtE</fullName>
    </submittedName>
</protein>
<dbReference type="KEGG" id="uru:DSM104443_03572"/>
<evidence type="ECO:0000256" key="7">
    <source>
        <dbReference type="ARBA" id="ARBA00023136"/>
    </source>
</evidence>
<evidence type="ECO:0000256" key="3">
    <source>
        <dbReference type="ARBA" id="ARBA00022448"/>
    </source>
</evidence>
<evidence type="ECO:0000313" key="12">
    <source>
        <dbReference type="Proteomes" id="UP000501534"/>
    </source>
</evidence>
<evidence type="ECO:0000313" key="11">
    <source>
        <dbReference type="EMBL" id="QJR12486.1"/>
    </source>
</evidence>
<dbReference type="RefSeq" id="WP_171094737.1">
    <property type="nucleotide sequence ID" value="NZ_CP053069.1"/>
</dbReference>
<dbReference type="InterPro" id="IPR036739">
    <property type="entry name" value="SLC41_membr_dom_sf"/>
</dbReference>
<keyword evidence="6 9" id="KW-1133">Transmembrane helix</keyword>
<dbReference type="Pfam" id="PF01769">
    <property type="entry name" value="MgtE"/>
    <property type="match status" value="1"/>
</dbReference>
<dbReference type="Gene3D" id="1.10.357.20">
    <property type="entry name" value="SLC41 divalent cation transporters, integral membrane domain"/>
    <property type="match status" value="1"/>
</dbReference>
<dbReference type="InterPro" id="IPR006669">
    <property type="entry name" value="MgtE_transporter"/>
</dbReference>
<dbReference type="PROSITE" id="PS51371">
    <property type="entry name" value="CBS"/>
    <property type="match status" value="2"/>
</dbReference>
<dbReference type="GO" id="GO:0016020">
    <property type="term" value="C:membrane"/>
    <property type="evidence" value="ECO:0007669"/>
    <property type="project" value="UniProtKB-SubCell"/>
</dbReference>
<dbReference type="InterPro" id="IPR000644">
    <property type="entry name" value="CBS_dom"/>
</dbReference>
<keyword evidence="8" id="KW-0129">CBS domain</keyword>
<keyword evidence="12" id="KW-1185">Reference proteome</keyword>
<comment type="similarity">
    <text evidence="2">Belongs to the SLC41A transporter family.</text>
</comment>
<proteinExistence type="inferred from homology"/>
<keyword evidence="7 9" id="KW-0472">Membrane</keyword>
<dbReference type="SUPFAM" id="SSF54631">
    <property type="entry name" value="CBS-domain pair"/>
    <property type="match status" value="1"/>
</dbReference>
<evidence type="ECO:0000256" key="1">
    <source>
        <dbReference type="ARBA" id="ARBA00004141"/>
    </source>
</evidence>
<dbReference type="GO" id="GO:0015095">
    <property type="term" value="F:magnesium ion transmembrane transporter activity"/>
    <property type="evidence" value="ECO:0007669"/>
    <property type="project" value="InterPro"/>
</dbReference>
<keyword evidence="4 9" id="KW-0812">Transmembrane</keyword>
<feature type="domain" description="CBS" evidence="10">
    <location>
        <begin position="158"/>
        <end position="214"/>
    </location>
</feature>
<evidence type="ECO:0000256" key="9">
    <source>
        <dbReference type="SAM" id="Phobius"/>
    </source>
</evidence>
<feature type="transmembrane region" description="Helical" evidence="9">
    <location>
        <begin position="347"/>
        <end position="373"/>
    </location>
</feature>